<evidence type="ECO:0000313" key="1">
    <source>
        <dbReference type="EMBL" id="SDF66806.1"/>
    </source>
</evidence>
<accession>A0A8G2BHC7</accession>
<keyword evidence="2" id="KW-1185">Reference proteome</keyword>
<dbReference type="GO" id="GO:0046657">
    <property type="term" value="P:folic acid catabolic process"/>
    <property type="evidence" value="ECO:0007669"/>
    <property type="project" value="TreeGrafter"/>
</dbReference>
<dbReference type="OrthoDB" id="9781032at2"/>
<dbReference type="GO" id="GO:0071713">
    <property type="term" value="F:para-aminobenzoyl-glutamate hydrolase activity"/>
    <property type="evidence" value="ECO:0007669"/>
    <property type="project" value="TreeGrafter"/>
</dbReference>
<dbReference type="Proteomes" id="UP000198615">
    <property type="component" value="Unassembled WGS sequence"/>
</dbReference>
<dbReference type="PANTHER" id="PTHR30575:SF3">
    <property type="entry name" value="PEPTIDASE M20 DIMERISATION DOMAIN-CONTAINING PROTEIN"/>
    <property type="match status" value="1"/>
</dbReference>
<sequence>MTAELTPAKRTALAWVEANAERLSRDHMEIWHLHEPSWREYKSAAWYVERLRAEGFEVEPGSAGMPTALCATWENGSGGPTICCYAEYDAVVGSSQEAVPYRKPREGVHPYAAGHTDPHSALGLGGLTGALAMQAAMKEHSIAGRIKFFGEPAEKMCGSKPIHASHGYYDDIDALISFHPTSLPDLSNTVIWETHCGCYWSKVYTFESVDPETWGSAGERKGSQNSHAIARAPAALDAMCLMYTTAKYTKENMLPHRGSWTLNEAILNGGFATADNLPPRFSQIQYAWRCPSIEMAEAIERVLDNNAEHVAGLTQCQVKSEWVTKTRPGMANNALAEITYANFELVGPPKFTEEAKEFGREIIRNLGYEAPEEPFPEILEQLVDPKEGEAILRSQIPSWQKNYTSDDYTDMTWHTPTVRLYVGRAALKNPAPGVKVPHWCHCALGGVPGAMDPMFLTAGRVIATTGLELMESPEALARCKAEFDERTGGGIGGDKWVPPLLGKNAPAPIHFPWPEYVETVRGPEWVMPTPPVQD</sequence>
<gene>
    <name evidence="1" type="ORF">SAMN05660686_01990</name>
</gene>
<dbReference type="EMBL" id="FNBW01000005">
    <property type="protein sequence ID" value="SDF66806.1"/>
    <property type="molecule type" value="Genomic_DNA"/>
</dbReference>
<dbReference type="RefSeq" id="WP_093149990.1">
    <property type="nucleotide sequence ID" value="NZ_FNBW01000005.1"/>
</dbReference>
<dbReference type="AlphaFoldDB" id="A0A8G2BHC7"/>
<dbReference type="GO" id="GO:0005737">
    <property type="term" value="C:cytoplasm"/>
    <property type="evidence" value="ECO:0007669"/>
    <property type="project" value="TreeGrafter"/>
</dbReference>
<proteinExistence type="predicted"/>
<dbReference type="Gene3D" id="3.40.630.10">
    <property type="entry name" value="Zn peptidases"/>
    <property type="match status" value="1"/>
</dbReference>
<dbReference type="InterPro" id="IPR052030">
    <property type="entry name" value="Peptidase_M20/M20A_hydrolases"/>
</dbReference>
<dbReference type="Gene3D" id="3.30.70.360">
    <property type="match status" value="1"/>
</dbReference>
<comment type="caution">
    <text evidence="1">The sequence shown here is derived from an EMBL/GenBank/DDBJ whole genome shotgun (WGS) entry which is preliminary data.</text>
</comment>
<dbReference type="PANTHER" id="PTHR30575">
    <property type="entry name" value="PEPTIDASE M20"/>
    <property type="match status" value="1"/>
</dbReference>
<protein>
    <submittedName>
        <fullName evidence="1">Aminobenzoyl-glutamate utilization protein B</fullName>
    </submittedName>
</protein>
<reference evidence="1 2" key="1">
    <citation type="submission" date="2016-10" db="EMBL/GenBank/DDBJ databases">
        <authorList>
            <person name="Varghese N."/>
            <person name="Submissions S."/>
        </authorList>
    </citation>
    <scope>NUCLEOTIDE SEQUENCE [LARGE SCALE GENOMIC DNA]</scope>
    <source>
        <strain evidence="1 2">DSM 18839</strain>
    </source>
</reference>
<name>A0A8G2BHC7_9PROT</name>
<dbReference type="GO" id="GO:0016805">
    <property type="term" value="F:dipeptidase activity"/>
    <property type="evidence" value="ECO:0007669"/>
    <property type="project" value="TreeGrafter"/>
</dbReference>
<dbReference type="SUPFAM" id="SSF53187">
    <property type="entry name" value="Zn-dependent exopeptidases"/>
    <property type="match status" value="1"/>
</dbReference>
<organism evidence="1 2">
    <name type="scientific">Thalassobaculum litoreum DSM 18839</name>
    <dbReference type="NCBI Taxonomy" id="1123362"/>
    <lineage>
        <taxon>Bacteria</taxon>
        <taxon>Pseudomonadati</taxon>
        <taxon>Pseudomonadota</taxon>
        <taxon>Alphaproteobacteria</taxon>
        <taxon>Rhodospirillales</taxon>
        <taxon>Thalassobaculaceae</taxon>
        <taxon>Thalassobaculum</taxon>
    </lineage>
</organism>
<evidence type="ECO:0000313" key="2">
    <source>
        <dbReference type="Proteomes" id="UP000198615"/>
    </source>
</evidence>